<dbReference type="PANTHER" id="PTHR43080:SF2">
    <property type="entry name" value="CBS DOMAIN-CONTAINING PROTEIN"/>
    <property type="match status" value="1"/>
</dbReference>
<evidence type="ECO:0000313" key="4">
    <source>
        <dbReference type="EMBL" id="GAA5189290.1"/>
    </source>
</evidence>
<dbReference type="PROSITE" id="PS51371">
    <property type="entry name" value="CBS"/>
    <property type="match status" value="2"/>
</dbReference>
<evidence type="ECO:0000256" key="2">
    <source>
        <dbReference type="PROSITE-ProRule" id="PRU00703"/>
    </source>
</evidence>
<keyword evidence="1 2" id="KW-0129">CBS domain</keyword>
<evidence type="ECO:0000256" key="1">
    <source>
        <dbReference type="ARBA" id="ARBA00023122"/>
    </source>
</evidence>
<reference evidence="5" key="1">
    <citation type="journal article" date="2019" name="Int. J. Syst. Evol. Microbiol.">
        <title>The Global Catalogue of Microorganisms (GCM) 10K type strain sequencing project: providing services to taxonomists for standard genome sequencing and annotation.</title>
        <authorList>
            <consortium name="The Broad Institute Genomics Platform"/>
            <consortium name="The Broad Institute Genome Sequencing Center for Infectious Disease"/>
            <person name="Wu L."/>
            <person name="Ma J."/>
        </authorList>
    </citation>
    <scope>NUCLEOTIDE SEQUENCE [LARGE SCALE GENOMIC DNA]</scope>
    <source>
        <strain evidence="5">JCM 18304</strain>
    </source>
</reference>
<feature type="domain" description="CBS" evidence="3">
    <location>
        <begin position="90"/>
        <end position="146"/>
    </location>
</feature>
<dbReference type="Pfam" id="PF00571">
    <property type="entry name" value="CBS"/>
    <property type="match status" value="2"/>
</dbReference>
<dbReference type="SUPFAM" id="SSF54631">
    <property type="entry name" value="CBS-domain pair"/>
    <property type="match status" value="1"/>
</dbReference>
<dbReference type="Gene3D" id="3.10.580.10">
    <property type="entry name" value="CBS-domain"/>
    <property type="match status" value="1"/>
</dbReference>
<dbReference type="InterPro" id="IPR046342">
    <property type="entry name" value="CBS_dom_sf"/>
</dbReference>
<organism evidence="4 5">
    <name type="scientific">Rugosimonospora acidiphila</name>
    <dbReference type="NCBI Taxonomy" id="556531"/>
    <lineage>
        <taxon>Bacteria</taxon>
        <taxon>Bacillati</taxon>
        <taxon>Actinomycetota</taxon>
        <taxon>Actinomycetes</taxon>
        <taxon>Micromonosporales</taxon>
        <taxon>Micromonosporaceae</taxon>
        <taxon>Rugosimonospora</taxon>
    </lineage>
</organism>
<dbReference type="InterPro" id="IPR051257">
    <property type="entry name" value="Diverse_CBS-Domain"/>
</dbReference>
<dbReference type="Proteomes" id="UP001501570">
    <property type="component" value="Unassembled WGS sequence"/>
</dbReference>
<evidence type="ECO:0000259" key="3">
    <source>
        <dbReference type="PROSITE" id="PS51371"/>
    </source>
</evidence>
<dbReference type="InterPro" id="IPR000644">
    <property type="entry name" value="CBS_dom"/>
</dbReference>
<gene>
    <name evidence="4" type="ORF">GCM10023322_41850</name>
</gene>
<evidence type="ECO:0000313" key="5">
    <source>
        <dbReference type="Proteomes" id="UP001501570"/>
    </source>
</evidence>
<proteinExistence type="predicted"/>
<name>A0ABP9S190_9ACTN</name>
<keyword evidence="5" id="KW-1185">Reference proteome</keyword>
<sequence>MFERADDVRIVRCEGWCAVQVRDAMTKQVLVVGPEHTIRQVARQMADRRVGSAVVHDPDAEGFGIMTERDILYAIGRGLDPDGERAANHLTWDVVYATPEWTLEDAAAAMVRGGFRHLVVMDRGDVLGVISVRDILRVWTRQRTPAATVS</sequence>
<feature type="domain" description="CBS" evidence="3">
    <location>
        <begin position="25"/>
        <end position="81"/>
    </location>
</feature>
<dbReference type="SMART" id="SM00116">
    <property type="entry name" value="CBS"/>
    <property type="match status" value="2"/>
</dbReference>
<protein>
    <submittedName>
        <fullName evidence="4">CBS domain-containing protein</fullName>
    </submittedName>
</protein>
<comment type="caution">
    <text evidence="4">The sequence shown here is derived from an EMBL/GenBank/DDBJ whole genome shotgun (WGS) entry which is preliminary data.</text>
</comment>
<dbReference type="EMBL" id="BAABJQ010000012">
    <property type="protein sequence ID" value="GAA5189290.1"/>
    <property type="molecule type" value="Genomic_DNA"/>
</dbReference>
<dbReference type="PANTHER" id="PTHR43080">
    <property type="entry name" value="CBS DOMAIN-CONTAINING PROTEIN CBSX3, MITOCHONDRIAL"/>
    <property type="match status" value="1"/>
</dbReference>
<accession>A0ABP9S190</accession>